<dbReference type="EMBL" id="PKGU01000002">
    <property type="protein sequence ID" value="PKZ15506.1"/>
    <property type="molecule type" value="Genomic_DNA"/>
</dbReference>
<comment type="caution">
    <text evidence="4">The sequence shown here is derived from an EMBL/GenBank/DDBJ whole genome shotgun (WGS) entry which is preliminary data.</text>
</comment>
<gene>
    <name evidence="4" type="ORF">CYJ32_03835</name>
</gene>
<sequence length="224" mass="24487">MHMNSSTYSHIAQAWQFIEETSMSADTADIQSVRAQIAHKSTVVSSSLAAFIGMQAQLIQARNVLIIGLDSGIEIPVLTHGLGEASQLTVVTPSADDAQRTRSIFDSLRSPHTRMRCVSTDVKTFLHRLNAHDYDMIVVSSEAENYAVARDEVARLLRDGGMLILTDVMALTDEKSEGGVPNPADRHDKAVVLRSVIDELMHDEMYTTALLSIATGVLMAIVHQ</sequence>
<dbReference type="Pfam" id="PF01596">
    <property type="entry name" value="Methyltransf_3"/>
    <property type="match status" value="1"/>
</dbReference>
<keyword evidence="2" id="KW-0808">Transferase</keyword>
<evidence type="ECO:0000313" key="4">
    <source>
        <dbReference type="EMBL" id="PKZ15506.1"/>
    </source>
</evidence>
<evidence type="ECO:0008006" key="6">
    <source>
        <dbReference type="Google" id="ProtNLM"/>
    </source>
</evidence>
<protein>
    <recommendedName>
        <fullName evidence="6">Methyltransferase</fullName>
    </recommendedName>
</protein>
<dbReference type="GO" id="GO:0008171">
    <property type="term" value="F:O-methyltransferase activity"/>
    <property type="evidence" value="ECO:0007669"/>
    <property type="project" value="InterPro"/>
</dbReference>
<evidence type="ECO:0000256" key="1">
    <source>
        <dbReference type="ARBA" id="ARBA00022603"/>
    </source>
</evidence>
<keyword evidence="3" id="KW-0949">S-adenosyl-L-methionine</keyword>
<dbReference type="InterPro" id="IPR002935">
    <property type="entry name" value="SAM_O-MeTrfase"/>
</dbReference>
<keyword evidence="1" id="KW-0489">Methyltransferase</keyword>
<accession>A0A2I1M5U3</accession>
<organism evidence="4 5">
    <name type="scientific">Alloscardovia omnicolens</name>
    <dbReference type="NCBI Taxonomy" id="419015"/>
    <lineage>
        <taxon>Bacteria</taxon>
        <taxon>Bacillati</taxon>
        <taxon>Actinomycetota</taxon>
        <taxon>Actinomycetes</taxon>
        <taxon>Bifidobacteriales</taxon>
        <taxon>Bifidobacteriaceae</taxon>
        <taxon>Alloscardovia</taxon>
    </lineage>
</organism>
<name>A0A2I1M5U3_9BIFI</name>
<evidence type="ECO:0000256" key="3">
    <source>
        <dbReference type="ARBA" id="ARBA00022691"/>
    </source>
</evidence>
<proteinExistence type="predicted"/>
<dbReference type="SUPFAM" id="SSF53335">
    <property type="entry name" value="S-adenosyl-L-methionine-dependent methyltransferases"/>
    <property type="match status" value="1"/>
</dbReference>
<dbReference type="Proteomes" id="UP000242263">
    <property type="component" value="Unassembled WGS sequence"/>
</dbReference>
<dbReference type="AlphaFoldDB" id="A0A2I1M5U3"/>
<reference evidence="4 5" key="1">
    <citation type="submission" date="2017-12" db="EMBL/GenBank/DDBJ databases">
        <title>Phylogenetic diversity of female urinary microbiome.</title>
        <authorList>
            <person name="Thomas-White K."/>
            <person name="Wolfe A.J."/>
        </authorList>
    </citation>
    <scope>NUCLEOTIDE SEQUENCE [LARGE SCALE GENOMIC DNA]</scope>
    <source>
        <strain evidence="4 5">UMB0064</strain>
    </source>
</reference>
<evidence type="ECO:0000313" key="5">
    <source>
        <dbReference type="Proteomes" id="UP000242263"/>
    </source>
</evidence>
<dbReference type="InterPro" id="IPR029063">
    <property type="entry name" value="SAM-dependent_MTases_sf"/>
</dbReference>
<dbReference type="GO" id="GO:0032259">
    <property type="term" value="P:methylation"/>
    <property type="evidence" value="ECO:0007669"/>
    <property type="project" value="UniProtKB-KW"/>
</dbReference>
<evidence type="ECO:0000256" key="2">
    <source>
        <dbReference type="ARBA" id="ARBA00022679"/>
    </source>
</evidence>
<dbReference type="Gene3D" id="3.40.50.150">
    <property type="entry name" value="Vaccinia Virus protein VP39"/>
    <property type="match status" value="1"/>
</dbReference>